<sequence>MHFCNRGAGSLIEEMDQNNYRWPSNTGATNMFNFDRTFAKQQVAADKPLPNNKVNAATGMVWEAEQEKPTSPTFLNLIEELQRASAPPTQTINDQIPPIQTPQLNFECDGNQQAPQQPQSLNNLSSTNKSSNSRNPFVMGGRRHTLSSVKEGVDNIGSKWLKTHARPPAQPNSPYSGLYAQKRQSSQPKLPQYTNSLTGDDPLNEVMDFLGRTDINAPASMQRGYSPKALHPANEGHRSLSSMGRRATYNGGNFEHRRNADMTMDGMLQDSNCAAMWTDHDANQRASMDQGLYKVQDLMLQNRGDANLNVIPQDLWSALQRNQGDNDLQQQRNTSLQDEHLNSGFFQSDSNLMFGHSPQNGDYSSPNSMGDFQHTGQKKGRRRRTFAELSREFTCTYPDCARPYASAHSLQQHIRIKHTMTHPTLFKGSKKTNDDEVNEKEQDDEFAGTGSGSDAESIGKVDIKEVDMKEMCTKNGTNDCGDPVETKAEPKKKSFASNIISALHKKKMKEKPRTETFVAA</sequence>
<keyword evidence="1" id="KW-0862">Zinc</keyword>
<protein>
    <recommendedName>
        <fullName evidence="3">C2H2-type domain-containing protein</fullName>
    </recommendedName>
</protein>
<dbReference type="EMBL" id="KQ242092">
    <property type="protein sequence ID" value="KNC80900.1"/>
    <property type="molecule type" value="Genomic_DNA"/>
</dbReference>
<organism evidence="4 5">
    <name type="scientific">Sphaeroforma arctica JP610</name>
    <dbReference type="NCBI Taxonomy" id="667725"/>
    <lineage>
        <taxon>Eukaryota</taxon>
        <taxon>Ichthyosporea</taxon>
        <taxon>Ichthyophonida</taxon>
        <taxon>Sphaeroforma</taxon>
    </lineage>
</organism>
<feature type="region of interest" description="Disordered" evidence="2">
    <location>
        <begin position="424"/>
        <end position="462"/>
    </location>
</feature>
<dbReference type="PROSITE" id="PS00028">
    <property type="entry name" value="ZINC_FINGER_C2H2_1"/>
    <property type="match status" value="1"/>
</dbReference>
<name>A0A0L0FVL9_9EUKA</name>
<feature type="compositionally biased region" description="Polar residues" evidence="2">
    <location>
        <begin position="110"/>
        <end position="119"/>
    </location>
</feature>
<feature type="compositionally biased region" description="Polar residues" evidence="2">
    <location>
        <begin position="182"/>
        <end position="198"/>
    </location>
</feature>
<proteinExistence type="predicted"/>
<dbReference type="PROSITE" id="PS50157">
    <property type="entry name" value="ZINC_FINGER_C2H2_2"/>
    <property type="match status" value="1"/>
</dbReference>
<dbReference type="AlphaFoldDB" id="A0A0L0FVL9"/>
<dbReference type="Proteomes" id="UP000054560">
    <property type="component" value="Unassembled WGS sequence"/>
</dbReference>
<feature type="compositionally biased region" description="Polar residues" evidence="2">
    <location>
        <begin position="357"/>
        <end position="370"/>
    </location>
</feature>
<feature type="domain" description="C2H2-type" evidence="3">
    <location>
        <begin position="393"/>
        <end position="423"/>
    </location>
</feature>
<accession>A0A0L0FVL9</accession>
<gene>
    <name evidence="4" type="ORF">SARC_06757</name>
</gene>
<keyword evidence="1" id="KW-0479">Metal-binding</keyword>
<keyword evidence="5" id="KW-1185">Reference proteome</keyword>
<evidence type="ECO:0000256" key="1">
    <source>
        <dbReference type="PROSITE-ProRule" id="PRU00042"/>
    </source>
</evidence>
<dbReference type="GO" id="GO:0008270">
    <property type="term" value="F:zinc ion binding"/>
    <property type="evidence" value="ECO:0007669"/>
    <property type="project" value="UniProtKB-KW"/>
</dbReference>
<evidence type="ECO:0000259" key="3">
    <source>
        <dbReference type="PROSITE" id="PS50157"/>
    </source>
</evidence>
<feature type="region of interest" description="Disordered" evidence="2">
    <location>
        <begin position="162"/>
        <end position="200"/>
    </location>
</feature>
<feature type="region of interest" description="Disordered" evidence="2">
    <location>
        <begin position="224"/>
        <end position="245"/>
    </location>
</feature>
<dbReference type="InterPro" id="IPR013087">
    <property type="entry name" value="Znf_C2H2_type"/>
</dbReference>
<dbReference type="GeneID" id="25907261"/>
<evidence type="ECO:0000313" key="5">
    <source>
        <dbReference type="Proteomes" id="UP000054560"/>
    </source>
</evidence>
<dbReference type="Gene3D" id="3.30.160.60">
    <property type="entry name" value="Classic Zinc Finger"/>
    <property type="match status" value="1"/>
</dbReference>
<evidence type="ECO:0000256" key="2">
    <source>
        <dbReference type="SAM" id="MobiDB-lite"/>
    </source>
</evidence>
<evidence type="ECO:0000313" key="4">
    <source>
        <dbReference type="EMBL" id="KNC80900.1"/>
    </source>
</evidence>
<reference evidence="4 5" key="1">
    <citation type="submission" date="2011-02" db="EMBL/GenBank/DDBJ databases">
        <title>The Genome Sequence of Sphaeroforma arctica JP610.</title>
        <authorList>
            <consortium name="The Broad Institute Genome Sequencing Platform"/>
            <person name="Russ C."/>
            <person name="Cuomo C."/>
            <person name="Young S.K."/>
            <person name="Zeng Q."/>
            <person name="Gargeya S."/>
            <person name="Alvarado L."/>
            <person name="Berlin A."/>
            <person name="Chapman S.B."/>
            <person name="Chen Z."/>
            <person name="Freedman E."/>
            <person name="Gellesch M."/>
            <person name="Goldberg J."/>
            <person name="Griggs A."/>
            <person name="Gujja S."/>
            <person name="Heilman E."/>
            <person name="Heiman D."/>
            <person name="Howarth C."/>
            <person name="Mehta T."/>
            <person name="Neiman D."/>
            <person name="Pearson M."/>
            <person name="Roberts A."/>
            <person name="Saif S."/>
            <person name="Shea T."/>
            <person name="Shenoy N."/>
            <person name="Sisk P."/>
            <person name="Stolte C."/>
            <person name="Sykes S."/>
            <person name="White J."/>
            <person name="Yandava C."/>
            <person name="Burger G."/>
            <person name="Gray M.W."/>
            <person name="Holland P.W.H."/>
            <person name="King N."/>
            <person name="Lang F.B.F."/>
            <person name="Roger A.J."/>
            <person name="Ruiz-Trillo I."/>
            <person name="Haas B."/>
            <person name="Nusbaum C."/>
            <person name="Birren B."/>
        </authorList>
    </citation>
    <scope>NUCLEOTIDE SEQUENCE [LARGE SCALE GENOMIC DNA]</scope>
    <source>
        <strain evidence="4 5">JP610</strain>
    </source>
</reference>
<feature type="region of interest" description="Disordered" evidence="2">
    <location>
        <begin position="85"/>
        <end position="148"/>
    </location>
</feature>
<dbReference type="RefSeq" id="XP_014154802.1">
    <property type="nucleotide sequence ID" value="XM_014299327.1"/>
</dbReference>
<feature type="region of interest" description="Disordered" evidence="2">
    <location>
        <begin position="357"/>
        <end position="384"/>
    </location>
</feature>
<feature type="compositionally biased region" description="Acidic residues" evidence="2">
    <location>
        <begin position="435"/>
        <end position="446"/>
    </location>
</feature>
<feature type="compositionally biased region" description="Low complexity" evidence="2">
    <location>
        <begin position="120"/>
        <end position="135"/>
    </location>
</feature>
<keyword evidence="1" id="KW-0863">Zinc-finger</keyword>
<dbReference type="OrthoDB" id="8630045at2759"/>